<feature type="compositionally biased region" description="Basic and acidic residues" evidence="1">
    <location>
        <begin position="271"/>
        <end position="300"/>
    </location>
</feature>
<feature type="compositionally biased region" description="Basic and acidic residues" evidence="1">
    <location>
        <begin position="327"/>
        <end position="362"/>
    </location>
</feature>
<feature type="compositionally biased region" description="Pro residues" evidence="1">
    <location>
        <begin position="250"/>
        <end position="259"/>
    </location>
</feature>
<feature type="compositionally biased region" description="Polar residues" evidence="1">
    <location>
        <begin position="142"/>
        <end position="154"/>
    </location>
</feature>
<feature type="region of interest" description="Disordered" evidence="1">
    <location>
        <begin position="701"/>
        <end position="774"/>
    </location>
</feature>
<accession>A0A329RGU5</accession>
<feature type="region of interest" description="Disordered" evidence="1">
    <location>
        <begin position="548"/>
        <end position="583"/>
    </location>
</feature>
<feature type="compositionally biased region" description="Polar residues" evidence="1">
    <location>
        <begin position="759"/>
        <end position="774"/>
    </location>
</feature>
<feature type="region of interest" description="Disordered" evidence="1">
    <location>
        <begin position="324"/>
        <end position="393"/>
    </location>
</feature>
<protein>
    <submittedName>
        <fullName evidence="2">Uncharacterized protein</fullName>
    </submittedName>
</protein>
<feature type="compositionally biased region" description="Basic and acidic residues" evidence="1">
    <location>
        <begin position="369"/>
        <end position="393"/>
    </location>
</feature>
<feature type="compositionally biased region" description="Low complexity" evidence="1">
    <location>
        <begin position="177"/>
        <end position="190"/>
    </location>
</feature>
<feature type="compositionally biased region" description="Polar residues" evidence="1">
    <location>
        <begin position="43"/>
        <end position="68"/>
    </location>
</feature>
<dbReference type="Proteomes" id="UP000251314">
    <property type="component" value="Unassembled WGS sequence"/>
</dbReference>
<feature type="compositionally biased region" description="Polar residues" evidence="1">
    <location>
        <begin position="226"/>
        <end position="238"/>
    </location>
</feature>
<dbReference type="EMBL" id="MJFZ01001292">
    <property type="protein sequence ID" value="RAW22508.1"/>
    <property type="molecule type" value="Genomic_DNA"/>
</dbReference>
<feature type="compositionally biased region" description="Acidic residues" evidence="1">
    <location>
        <begin position="260"/>
        <end position="270"/>
    </location>
</feature>
<feature type="compositionally biased region" description="Basic and acidic residues" evidence="1">
    <location>
        <begin position="25"/>
        <end position="35"/>
    </location>
</feature>
<reference evidence="2 3" key="1">
    <citation type="submission" date="2018-01" db="EMBL/GenBank/DDBJ databases">
        <title>Draft genome of the strawberry crown rot pathogen Phytophthora cactorum.</title>
        <authorList>
            <person name="Armitage A.D."/>
            <person name="Lysoe E."/>
            <person name="Nellist C.F."/>
            <person name="Harrison R.J."/>
            <person name="Brurberg M.B."/>
        </authorList>
    </citation>
    <scope>NUCLEOTIDE SEQUENCE [LARGE SCALE GENOMIC DNA]</scope>
    <source>
        <strain evidence="2 3">10300</strain>
    </source>
</reference>
<sequence>MFLELSFASTDGGKGATASNASRSWRNDHEEKEEMSLDELISDFQQSASSRRSRLNQSKPSSNASSLLIASPPKYSKVKANAGRPRTVKPQSVKRKPTRSTANSAQFEDSSDDEAAVSPMPRIEHVLRNKPSLVGKRCSACSPVSTRSKPATSTQRRKPEVKSPVLPSPPLTPPSLFPVTSSSATSSPLSVSEDIYSSVTLDEDSIDALIGKEIRDLNELISTGSRVKANSSARSPTTAEVWEKSRPSAPESPPPPPPPDSEDDEEDSFAEEIRKLRESRRVPTKAPEKDPLKEENKSESSEVCAVAALNVRNASNAINELLLEALKPFEDREKEEERDKTLEEEKTEDMTERRKADLKAEEDAAAAMKEAEKKEKEAAEEKKKTEEKETKEREMEILRLIPMQGKLLTCSADIDSVLEQLEGAAISTQGGNESTANAEIRALRSQTQRKIQEIEARMLAAPSKKEEGGPNVGISWRNIDWAQDNIKTDLITSTGQDGDEEPEDAVIDVEPAEREAPFEEVLQRQVLEKLDLTMLKLRHVLSIGTKEAAEEMKTQQREQEEQERKHEQQQVEDERKQRELDDAETARRRVMGLTSIEDVEGWIDEGQSLQDRLWLNQSLNRLMASMEHRMGAEDSGNPYFNSVSQDQNEDQFDRLAKTGEPREDLFRTQNKSYGKRSGRRQMETKIVQEVNNPRWIEIASCSSDSEVEADSTYTSGDSEYGERLPSVLINRRQRSSRAEQHTSCSPPVSSPPRRWRGSFLNSHKSFQDGKSTYTRNERVLSKVKQNRRKRGASGSQQEVARTIQALQAERRQKVTWIRSRLCSLSHPGF</sequence>
<feature type="compositionally biased region" description="Pro residues" evidence="1">
    <location>
        <begin position="166"/>
        <end position="176"/>
    </location>
</feature>
<comment type="caution">
    <text evidence="2">The sequence shown here is derived from an EMBL/GenBank/DDBJ whole genome shotgun (WGS) entry which is preliminary data.</text>
</comment>
<dbReference type="VEuPathDB" id="FungiDB:PC110_g21054"/>
<feature type="compositionally biased region" description="Polar residues" evidence="1">
    <location>
        <begin position="99"/>
        <end position="108"/>
    </location>
</feature>
<gene>
    <name evidence="2" type="ORF">PC110_g21054</name>
</gene>
<proteinExistence type="predicted"/>
<feature type="region of interest" description="Disordered" evidence="1">
    <location>
        <begin position="1"/>
        <end position="190"/>
    </location>
</feature>
<evidence type="ECO:0000313" key="2">
    <source>
        <dbReference type="EMBL" id="RAW22508.1"/>
    </source>
</evidence>
<dbReference type="OrthoDB" id="128707at2759"/>
<organism evidence="2 3">
    <name type="scientific">Phytophthora cactorum</name>
    <dbReference type="NCBI Taxonomy" id="29920"/>
    <lineage>
        <taxon>Eukaryota</taxon>
        <taxon>Sar</taxon>
        <taxon>Stramenopiles</taxon>
        <taxon>Oomycota</taxon>
        <taxon>Peronosporomycetes</taxon>
        <taxon>Peronosporales</taxon>
        <taxon>Peronosporaceae</taxon>
        <taxon>Phytophthora</taxon>
    </lineage>
</organism>
<keyword evidence="3" id="KW-1185">Reference proteome</keyword>
<evidence type="ECO:0000256" key="1">
    <source>
        <dbReference type="SAM" id="MobiDB-lite"/>
    </source>
</evidence>
<dbReference type="AlphaFoldDB" id="A0A329RGU5"/>
<name>A0A329RGU5_9STRA</name>
<feature type="region of interest" description="Disordered" evidence="1">
    <location>
        <begin position="226"/>
        <end position="301"/>
    </location>
</feature>
<evidence type="ECO:0000313" key="3">
    <source>
        <dbReference type="Proteomes" id="UP000251314"/>
    </source>
</evidence>